<organism evidence="1 2">
    <name type="scientific">Meloidogyne enterolobii</name>
    <name type="common">Root-knot nematode worm</name>
    <name type="synonym">Meloidogyne mayaguensis</name>
    <dbReference type="NCBI Taxonomy" id="390850"/>
    <lineage>
        <taxon>Eukaryota</taxon>
        <taxon>Metazoa</taxon>
        <taxon>Ecdysozoa</taxon>
        <taxon>Nematoda</taxon>
        <taxon>Chromadorea</taxon>
        <taxon>Rhabditida</taxon>
        <taxon>Tylenchina</taxon>
        <taxon>Tylenchomorpha</taxon>
        <taxon>Tylenchoidea</taxon>
        <taxon>Meloidogynidae</taxon>
        <taxon>Meloidogyninae</taxon>
        <taxon>Meloidogyne</taxon>
    </lineage>
</organism>
<dbReference type="Proteomes" id="UP001497535">
    <property type="component" value="Unassembled WGS sequence"/>
</dbReference>
<proteinExistence type="predicted"/>
<protein>
    <submittedName>
        <fullName evidence="1">Uncharacterized protein</fullName>
    </submittedName>
</protein>
<sequence length="46" mass="5319">MEKNLLNVNGLAVLVLLLIVQIVVHTKKLIDQKSHLFVYIVERHLN</sequence>
<reference evidence="1" key="1">
    <citation type="submission" date="2023-11" db="EMBL/GenBank/DDBJ databases">
        <authorList>
            <person name="Poullet M."/>
        </authorList>
    </citation>
    <scope>NUCLEOTIDE SEQUENCE</scope>
    <source>
        <strain evidence="1">E1834</strain>
    </source>
</reference>
<name>A0ACB0YSI8_MELEN</name>
<accession>A0ACB0YSI8</accession>
<dbReference type="EMBL" id="CAVMJV010000017">
    <property type="protein sequence ID" value="CAK5059767.1"/>
    <property type="molecule type" value="Genomic_DNA"/>
</dbReference>
<comment type="caution">
    <text evidence="1">The sequence shown here is derived from an EMBL/GenBank/DDBJ whole genome shotgun (WGS) entry which is preliminary data.</text>
</comment>
<keyword evidence="2" id="KW-1185">Reference proteome</keyword>
<evidence type="ECO:0000313" key="2">
    <source>
        <dbReference type="Proteomes" id="UP001497535"/>
    </source>
</evidence>
<gene>
    <name evidence="1" type="ORF">MENTE1834_LOCUS15800</name>
</gene>
<evidence type="ECO:0000313" key="1">
    <source>
        <dbReference type="EMBL" id="CAK5059767.1"/>
    </source>
</evidence>